<name>A0ABV0KAK8_9CYAN</name>
<dbReference type="InterPro" id="IPR016024">
    <property type="entry name" value="ARM-type_fold"/>
</dbReference>
<evidence type="ECO:0000313" key="4">
    <source>
        <dbReference type="Proteomes" id="UP001482513"/>
    </source>
</evidence>
<feature type="domain" description="GUN4 N-terminal ARM-like repeat" evidence="2">
    <location>
        <begin position="3"/>
        <end position="81"/>
    </location>
</feature>
<dbReference type="Gene3D" id="1.10.10.1770">
    <property type="entry name" value="Gun4-like"/>
    <property type="match status" value="1"/>
</dbReference>
<dbReference type="Gene3D" id="1.25.40.620">
    <property type="match status" value="1"/>
</dbReference>
<comment type="caution">
    <text evidence="3">The sequence shown here is derived from an EMBL/GenBank/DDBJ whole genome shotgun (WGS) entry which is preliminary data.</text>
</comment>
<dbReference type="InterPro" id="IPR037215">
    <property type="entry name" value="GUN4-like_sf"/>
</dbReference>
<dbReference type="Proteomes" id="UP001482513">
    <property type="component" value="Unassembled WGS sequence"/>
</dbReference>
<dbReference type="EMBL" id="JAMPKX010000015">
    <property type="protein sequence ID" value="MEP0949810.1"/>
    <property type="molecule type" value="Genomic_DNA"/>
</dbReference>
<evidence type="ECO:0000259" key="2">
    <source>
        <dbReference type="Pfam" id="PF16416"/>
    </source>
</evidence>
<dbReference type="SUPFAM" id="SSF48371">
    <property type="entry name" value="ARM repeat"/>
    <property type="match status" value="1"/>
</dbReference>
<proteinExistence type="predicted"/>
<evidence type="ECO:0000259" key="1">
    <source>
        <dbReference type="Pfam" id="PF05419"/>
    </source>
</evidence>
<dbReference type="InterPro" id="IPR032192">
    <property type="entry name" value="GUN4_N"/>
</dbReference>
<accession>A0ABV0KAK8</accession>
<reference evidence="3 4" key="1">
    <citation type="submission" date="2022-04" db="EMBL/GenBank/DDBJ databases">
        <title>Positive selection, recombination, and allopatry shape intraspecific diversity of widespread and dominant cyanobacteria.</title>
        <authorList>
            <person name="Wei J."/>
            <person name="Shu W."/>
            <person name="Hu C."/>
        </authorList>
    </citation>
    <scope>NUCLEOTIDE SEQUENCE [LARGE SCALE GENOMIC DNA]</scope>
    <source>
        <strain evidence="3 4">DQ-A4</strain>
    </source>
</reference>
<dbReference type="RefSeq" id="WP_190703417.1">
    <property type="nucleotide sequence ID" value="NZ_JAMPKX010000015.1"/>
</dbReference>
<keyword evidence="4" id="KW-1185">Reference proteome</keyword>
<dbReference type="SUPFAM" id="SSF140869">
    <property type="entry name" value="GUN4-like"/>
    <property type="match status" value="1"/>
</dbReference>
<dbReference type="CDD" id="cd16383">
    <property type="entry name" value="GUN4"/>
    <property type="match status" value="1"/>
</dbReference>
<dbReference type="Pfam" id="PF16416">
    <property type="entry name" value="GUN4_N"/>
    <property type="match status" value="1"/>
</dbReference>
<dbReference type="PANTHER" id="PTHR34800:SF1">
    <property type="entry name" value="TETRAPYRROLE-BINDING PROTEIN, CHLOROPLASTIC"/>
    <property type="match status" value="1"/>
</dbReference>
<protein>
    <submittedName>
        <fullName evidence="3">GUN4 domain-containing protein</fullName>
    </submittedName>
</protein>
<gene>
    <name evidence="3" type="ORF">NC992_23245</name>
</gene>
<dbReference type="Pfam" id="PF05419">
    <property type="entry name" value="GUN4"/>
    <property type="match status" value="1"/>
</dbReference>
<organism evidence="3 4">
    <name type="scientific">Leptolyngbya subtilissima DQ-A4</name>
    <dbReference type="NCBI Taxonomy" id="2933933"/>
    <lineage>
        <taxon>Bacteria</taxon>
        <taxon>Bacillati</taxon>
        <taxon>Cyanobacteriota</taxon>
        <taxon>Cyanophyceae</taxon>
        <taxon>Leptolyngbyales</taxon>
        <taxon>Leptolyngbyaceae</taxon>
        <taxon>Leptolyngbya group</taxon>
        <taxon>Leptolyngbya</taxon>
    </lineage>
</organism>
<dbReference type="InterPro" id="IPR008629">
    <property type="entry name" value="GUN4-like"/>
</dbReference>
<sequence length="234" mass="26757">MVSDSDTLVDLRNQLQGDSLKKQLSAVHELLALGQEGIEALTATLVGRKDEPPTILDGKIFQVLYATEQENLRHSLAQHWPQGRMPTPSEQGVDYGPLQSLLIQQDFEEADRMTLAKLCELAGPTAVKRKWVYFTEVEQFPVEDLRTIDRLWLIYSEGKFGFSVQRRLWLSLGQNWDKFWPRIAWKDDNIWTRYPGGFIWDLSAPDGHLPLSNQLRGVRMMAALLAHPAWSEEG</sequence>
<evidence type="ECO:0000313" key="3">
    <source>
        <dbReference type="EMBL" id="MEP0949810.1"/>
    </source>
</evidence>
<dbReference type="PANTHER" id="PTHR34800">
    <property type="entry name" value="TETRAPYRROLE-BINDING PROTEIN, CHLOROPLASTIC"/>
    <property type="match status" value="1"/>
</dbReference>
<feature type="domain" description="GUN4-like" evidence="1">
    <location>
        <begin position="89"/>
        <end position="228"/>
    </location>
</feature>